<keyword evidence="3" id="KW-1185">Reference proteome</keyword>
<accession>A0A8J5J582</accession>
<dbReference type="AlphaFoldDB" id="A0A8J5J582"/>
<evidence type="ECO:0000256" key="1">
    <source>
        <dbReference type="SAM" id="MobiDB-lite"/>
    </source>
</evidence>
<comment type="caution">
    <text evidence="2">The sequence shown here is derived from an EMBL/GenBank/DDBJ whole genome shotgun (WGS) entry which is preliminary data.</text>
</comment>
<protein>
    <submittedName>
        <fullName evidence="2">Uncharacterized protein</fullName>
    </submittedName>
</protein>
<name>A0A8J5J582_9STRA</name>
<dbReference type="Proteomes" id="UP000709295">
    <property type="component" value="Unassembled WGS sequence"/>
</dbReference>
<evidence type="ECO:0000313" key="2">
    <source>
        <dbReference type="EMBL" id="KAG6977532.1"/>
    </source>
</evidence>
<organism evidence="2 3">
    <name type="scientific">Phytophthora aleatoria</name>
    <dbReference type="NCBI Taxonomy" id="2496075"/>
    <lineage>
        <taxon>Eukaryota</taxon>
        <taxon>Sar</taxon>
        <taxon>Stramenopiles</taxon>
        <taxon>Oomycota</taxon>
        <taxon>Peronosporomycetes</taxon>
        <taxon>Peronosporales</taxon>
        <taxon>Peronosporaceae</taxon>
        <taxon>Phytophthora</taxon>
    </lineage>
</organism>
<sequence length="74" mass="8825">MSDGGTEPQQPRRRQCKTMTDCPSMSMRRTCYRRRSSRYNYGRFAREIISDTEFVYEYTGAMLLQEEAERRGLI</sequence>
<proteinExistence type="predicted"/>
<dbReference type="EMBL" id="JAENGY010000004">
    <property type="protein sequence ID" value="KAG6977532.1"/>
    <property type="molecule type" value="Genomic_DNA"/>
</dbReference>
<gene>
    <name evidence="2" type="ORF">JG688_00000221</name>
</gene>
<evidence type="ECO:0000313" key="3">
    <source>
        <dbReference type="Proteomes" id="UP000709295"/>
    </source>
</evidence>
<reference evidence="2" key="1">
    <citation type="submission" date="2021-01" db="EMBL/GenBank/DDBJ databases">
        <title>Phytophthora aleatoria, a newly-described species from Pinus radiata is distinct from Phytophthora cactorum isolates based on comparative genomics.</title>
        <authorList>
            <person name="Mcdougal R."/>
            <person name="Panda P."/>
            <person name="Williams N."/>
            <person name="Studholme D.J."/>
        </authorList>
    </citation>
    <scope>NUCLEOTIDE SEQUENCE</scope>
    <source>
        <strain evidence="2">NZFS 4037</strain>
    </source>
</reference>
<feature type="region of interest" description="Disordered" evidence="1">
    <location>
        <begin position="1"/>
        <end position="20"/>
    </location>
</feature>